<feature type="non-terminal residue" evidence="1">
    <location>
        <position position="111"/>
    </location>
</feature>
<protein>
    <submittedName>
        <fullName evidence="1">Adenylosuccinate synthetase isozyme 2</fullName>
    </submittedName>
</protein>
<dbReference type="AlphaFoldDB" id="A0A5A7QY44"/>
<comment type="caution">
    <text evidence="1">The sequence shown here is derived from an EMBL/GenBank/DDBJ whole genome shotgun (WGS) entry which is preliminary data.</text>
</comment>
<organism evidence="1 2">
    <name type="scientific">Striga asiatica</name>
    <name type="common">Asiatic witchweed</name>
    <name type="synonym">Buchnera asiatica</name>
    <dbReference type="NCBI Taxonomy" id="4170"/>
    <lineage>
        <taxon>Eukaryota</taxon>
        <taxon>Viridiplantae</taxon>
        <taxon>Streptophyta</taxon>
        <taxon>Embryophyta</taxon>
        <taxon>Tracheophyta</taxon>
        <taxon>Spermatophyta</taxon>
        <taxon>Magnoliopsida</taxon>
        <taxon>eudicotyledons</taxon>
        <taxon>Gunneridae</taxon>
        <taxon>Pentapetalae</taxon>
        <taxon>asterids</taxon>
        <taxon>lamiids</taxon>
        <taxon>Lamiales</taxon>
        <taxon>Orobanchaceae</taxon>
        <taxon>Buchnereae</taxon>
        <taxon>Striga</taxon>
    </lineage>
</organism>
<proteinExistence type="predicted"/>
<gene>
    <name evidence="1" type="ORF">STAS_27573</name>
</gene>
<name>A0A5A7QY44_STRAF</name>
<sequence length="111" mass="12074">MKKCIARRAVNRHCIHPNVYGFRPCTLSVLPLYSPPVKTRSNVMWMLVSAMEAKTIIPWARPTISASKLGPVLTGSSRTATSPKNVGEEGVELAMATFIGVGRFATRGDTD</sequence>
<accession>A0A5A7QY44</accession>
<reference evidence="2" key="1">
    <citation type="journal article" date="2019" name="Curr. Biol.">
        <title>Genome Sequence of Striga asiatica Provides Insight into the Evolution of Plant Parasitism.</title>
        <authorList>
            <person name="Yoshida S."/>
            <person name="Kim S."/>
            <person name="Wafula E.K."/>
            <person name="Tanskanen J."/>
            <person name="Kim Y.M."/>
            <person name="Honaas L."/>
            <person name="Yang Z."/>
            <person name="Spallek T."/>
            <person name="Conn C.E."/>
            <person name="Ichihashi Y."/>
            <person name="Cheong K."/>
            <person name="Cui S."/>
            <person name="Der J.P."/>
            <person name="Gundlach H."/>
            <person name="Jiao Y."/>
            <person name="Hori C."/>
            <person name="Ishida J.K."/>
            <person name="Kasahara H."/>
            <person name="Kiba T."/>
            <person name="Kim M.S."/>
            <person name="Koo N."/>
            <person name="Laohavisit A."/>
            <person name="Lee Y.H."/>
            <person name="Lumba S."/>
            <person name="McCourt P."/>
            <person name="Mortimer J.C."/>
            <person name="Mutuku J.M."/>
            <person name="Nomura T."/>
            <person name="Sasaki-Sekimoto Y."/>
            <person name="Seto Y."/>
            <person name="Wang Y."/>
            <person name="Wakatake T."/>
            <person name="Sakakibara H."/>
            <person name="Demura T."/>
            <person name="Yamaguchi S."/>
            <person name="Yoneyama K."/>
            <person name="Manabe R.I."/>
            <person name="Nelson D.C."/>
            <person name="Schulman A.H."/>
            <person name="Timko M.P."/>
            <person name="dePamphilis C.W."/>
            <person name="Choi D."/>
            <person name="Shirasu K."/>
        </authorList>
    </citation>
    <scope>NUCLEOTIDE SEQUENCE [LARGE SCALE GENOMIC DNA]</scope>
    <source>
        <strain evidence="2">cv. UVA1</strain>
    </source>
</reference>
<keyword evidence="2" id="KW-1185">Reference proteome</keyword>
<dbReference type="Proteomes" id="UP000325081">
    <property type="component" value="Unassembled WGS sequence"/>
</dbReference>
<dbReference type="EMBL" id="BKCP01009181">
    <property type="protein sequence ID" value="GER50280.1"/>
    <property type="molecule type" value="Genomic_DNA"/>
</dbReference>
<evidence type="ECO:0000313" key="2">
    <source>
        <dbReference type="Proteomes" id="UP000325081"/>
    </source>
</evidence>
<evidence type="ECO:0000313" key="1">
    <source>
        <dbReference type="EMBL" id="GER50280.1"/>
    </source>
</evidence>